<evidence type="ECO:0000313" key="3">
    <source>
        <dbReference type="Proteomes" id="UP000317909"/>
    </source>
</evidence>
<accession>A0A517U1Z0</accession>
<evidence type="ECO:0000256" key="1">
    <source>
        <dbReference type="SAM" id="MobiDB-lite"/>
    </source>
</evidence>
<dbReference type="OrthoDB" id="9841111at2"/>
<feature type="region of interest" description="Disordered" evidence="1">
    <location>
        <begin position="221"/>
        <end position="243"/>
    </location>
</feature>
<dbReference type="KEGG" id="llh:I41_38200"/>
<dbReference type="AlphaFoldDB" id="A0A517U1Z0"/>
<proteinExistence type="predicted"/>
<reference evidence="2 3" key="1">
    <citation type="submission" date="2019-02" db="EMBL/GenBank/DDBJ databases">
        <title>Deep-cultivation of Planctomycetes and their phenomic and genomic characterization uncovers novel biology.</title>
        <authorList>
            <person name="Wiegand S."/>
            <person name="Jogler M."/>
            <person name="Boedeker C."/>
            <person name="Pinto D."/>
            <person name="Vollmers J."/>
            <person name="Rivas-Marin E."/>
            <person name="Kohn T."/>
            <person name="Peeters S.H."/>
            <person name="Heuer A."/>
            <person name="Rast P."/>
            <person name="Oberbeckmann S."/>
            <person name="Bunk B."/>
            <person name="Jeske O."/>
            <person name="Meyerdierks A."/>
            <person name="Storesund J.E."/>
            <person name="Kallscheuer N."/>
            <person name="Luecker S."/>
            <person name="Lage O.M."/>
            <person name="Pohl T."/>
            <person name="Merkel B.J."/>
            <person name="Hornburger P."/>
            <person name="Mueller R.-W."/>
            <person name="Bruemmer F."/>
            <person name="Labrenz M."/>
            <person name="Spormann A.M."/>
            <person name="Op den Camp H."/>
            <person name="Overmann J."/>
            <person name="Amann R."/>
            <person name="Jetten M.S.M."/>
            <person name="Mascher T."/>
            <person name="Medema M.H."/>
            <person name="Devos D.P."/>
            <person name="Kaster A.-K."/>
            <person name="Ovreas L."/>
            <person name="Rohde M."/>
            <person name="Galperin M.Y."/>
            <person name="Jogler C."/>
        </authorList>
    </citation>
    <scope>NUCLEOTIDE SEQUENCE [LARGE SCALE GENOMIC DNA]</scope>
    <source>
        <strain evidence="2 3">I41</strain>
    </source>
</reference>
<gene>
    <name evidence="2" type="ORF">I41_38200</name>
</gene>
<keyword evidence="3" id="KW-1185">Reference proteome</keyword>
<evidence type="ECO:0000313" key="2">
    <source>
        <dbReference type="EMBL" id="QDT74623.1"/>
    </source>
</evidence>
<dbReference type="EMBL" id="CP036339">
    <property type="protein sequence ID" value="QDT74623.1"/>
    <property type="molecule type" value="Genomic_DNA"/>
</dbReference>
<dbReference type="RefSeq" id="WP_145434338.1">
    <property type="nucleotide sequence ID" value="NZ_CP036339.1"/>
</dbReference>
<sequence>MARLFQWIRNLAADRRGRQSAWASRRRRLSFERCESRIALSAADGQLREFTVSDRDLMLTNDGGTITLSFAADEFVNWSAVSNQFDGIAVGQLATFAIRTEPLTTLVQGSFGGVTRQVIGDWEFAPADKAAYLAIGGAFDSAFDKFEPATADDYGMSLSGPELSSPSVNSDLSVIPAPMPTPTEKPGNGQENEGGQIALTPFVAPTGLTLSDGYGSSSIARAKHSHEQLREAPAARSGEPGRLEGLRGRAVVYEVAEASHQPSGSEDHPADEHAANNDEAVALASLNVFALEAVERAAQRTAVAAPALSENSFPADSSAHPDGGLVAATAVDLDLQDLFSLNGEAIESPHSTGSAHHRDEAFSDWPSAEGREAEATALLSPHGDRDRRMLGVGLAAALSFVPLRKALRRRGERAAEHQLPWRRRQA</sequence>
<organism evidence="2 3">
    <name type="scientific">Lacipirellula limnantheis</name>
    <dbReference type="NCBI Taxonomy" id="2528024"/>
    <lineage>
        <taxon>Bacteria</taxon>
        <taxon>Pseudomonadati</taxon>
        <taxon>Planctomycetota</taxon>
        <taxon>Planctomycetia</taxon>
        <taxon>Pirellulales</taxon>
        <taxon>Lacipirellulaceae</taxon>
        <taxon>Lacipirellula</taxon>
    </lineage>
</organism>
<dbReference type="Proteomes" id="UP000317909">
    <property type="component" value="Chromosome"/>
</dbReference>
<protein>
    <submittedName>
        <fullName evidence="2">Uncharacterized protein</fullName>
    </submittedName>
</protein>
<name>A0A517U1Z0_9BACT</name>